<organism evidence="2 3">
    <name type="scientific">Nephila pilipes</name>
    <name type="common">Giant wood spider</name>
    <name type="synonym">Nephila maculata</name>
    <dbReference type="NCBI Taxonomy" id="299642"/>
    <lineage>
        <taxon>Eukaryota</taxon>
        <taxon>Metazoa</taxon>
        <taxon>Ecdysozoa</taxon>
        <taxon>Arthropoda</taxon>
        <taxon>Chelicerata</taxon>
        <taxon>Arachnida</taxon>
        <taxon>Araneae</taxon>
        <taxon>Araneomorphae</taxon>
        <taxon>Entelegynae</taxon>
        <taxon>Araneoidea</taxon>
        <taxon>Nephilidae</taxon>
        <taxon>Nephila</taxon>
    </lineage>
</organism>
<keyword evidence="3" id="KW-1185">Reference proteome</keyword>
<evidence type="ECO:0000313" key="3">
    <source>
        <dbReference type="Proteomes" id="UP000887013"/>
    </source>
</evidence>
<feature type="compositionally biased region" description="Basic residues" evidence="1">
    <location>
        <begin position="1"/>
        <end position="10"/>
    </location>
</feature>
<accession>A0A8X6N7Z5</accession>
<feature type="compositionally biased region" description="Polar residues" evidence="1">
    <location>
        <begin position="22"/>
        <end position="31"/>
    </location>
</feature>
<evidence type="ECO:0000256" key="1">
    <source>
        <dbReference type="SAM" id="MobiDB-lite"/>
    </source>
</evidence>
<feature type="region of interest" description="Disordered" evidence="1">
    <location>
        <begin position="1"/>
        <end position="34"/>
    </location>
</feature>
<proteinExistence type="predicted"/>
<sequence>MDEHKHKRGPRQIIDENKCPSRRQSAIQGASSHKRYPGKTCVVSAVAWFERNVENSFLTSSPKFQSLLLYAIDMAQE</sequence>
<name>A0A8X6N7Z5_NEPPI</name>
<dbReference type="EMBL" id="BMAW01055059">
    <property type="protein sequence ID" value="GFS99109.1"/>
    <property type="molecule type" value="Genomic_DNA"/>
</dbReference>
<protein>
    <submittedName>
        <fullName evidence="2">Uncharacterized protein</fullName>
    </submittedName>
</protein>
<dbReference type="AlphaFoldDB" id="A0A8X6N7Z5"/>
<dbReference type="Proteomes" id="UP000887013">
    <property type="component" value="Unassembled WGS sequence"/>
</dbReference>
<reference evidence="2" key="1">
    <citation type="submission" date="2020-08" db="EMBL/GenBank/DDBJ databases">
        <title>Multicomponent nature underlies the extraordinary mechanical properties of spider dragline silk.</title>
        <authorList>
            <person name="Kono N."/>
            <person name="Nakamura H."/>
            <person name="Mori M."/>
            <person name="Yoshida Y."/>
            <person name="Ohtoshi R."/>
            <person name="Malay A.D."/>
            <person name="Moran D.A.P."/>
            <person name="Tomita M."/>
            <person name="Numata K."/>
            <person name="Arakawa K."/>
        </authorList>
    </citation>
    <scope>NUCLEOTIDE SEQUENCE</scope>
</reference>
<gene>
    <name evidence="2" type="ORF">NPIL_1271</name>
</gene>
<comment type="caution">
    <text evidence="2">The sequence shown here is derived from an EMBL/GenBank/DDBJ whole genome shotgun (WGS) entry which is preliminary data.</text>
</comment>
<evidence type="ECO:0000313" key="2">
    <source>
        <dbReference type="EMBL" id="GFS99109.1"/>
    </source>
</evidence>